<evidence type="ECO:0000313" key="2">
    <source>
        <dbReference type="EMBL" id="JAP88742.1"/>
    </source>
</evidence>
<feature type="transmembrane region" description="Helical" evidence="1">
    <location>
        <begin position="219"/>
        <end position="249"/>
    </location>
</feature>
<feature type="transmembrane region" description="Helical" evidence="1">
    <location>
        <begin position="15"/>
        <end position="38"/>
    </location>
</feature>
<evidence type="ECO:0000256" key="1">
    <source>
        <dbReference type="SAM" id="Phobius"/>
    </source>
</evidence>
<keyword evidence="1" id="KW-0472">Membrane</keyword>
<accession>A0A146JW23</accession>
<proteinExistence type="predicted"/>
<feature type="transmembrane region" description="Helical" evidence="1">
    <location>
        <begin position="261"/>
        <end position="287"/>
    </location>
</feature>
<dbReference type="EMBL" id="GDID01007864">
    <property type="protein sequence ID" value="JAP88742.1"/>
    <property type="molecule type" value="Transcribed_RNA"/>
</dbReference>
<feature type="non-terminal residue" evidence="2">
    <location>
        <position position="1"/>
    </location>
</feature>
<name>A0A146JW23_9EUKA</name>
<sequence length="310" mass="35345">IDITNSIMTKIISDVSVISSIVVSFLMFITSTVGYIYAEKLRRKQDSDFFRQIGRILKLISVQGLSSAVEYTIGYLVVQREISFSICGLQHLISRIFLSLSSVELVKMFVSFVKNLGLQKTAILLQKRYQANHAKYFKTLLFVSLFTNVTEFVFDLLRSAVRKGYLQASAGVVTAFQSVQMMSNIAFFAFYGLQFYMFARQFHEMVKNAQPQKKHLYLLFYATAFLALSAFSGIIASILNFALCPSILISQDQRERLTDAVYIFAIINITFNYVQIFFISTLMYVALQIINNVQKQISNLAIDYTNTNIQ</sequence>
<keyword evidence="1" id="KW-0812">Transmembrane</keyword>
<protein>
    <submittedName>
        <fullName evidence="2">Uncharacterized protein</fullName>
    </submittedName>
</protein>
<dbReference type="AlphaFoldDB" id="A0A146JW23"/>
<organism evidence="2">
    <name type="scientific">Trepomonas sp. PC1</name>
    <dbReference type="NCBI Taxonomy" id="1076344"/>
    <lineage>
        <taxon>Eukaryota</taxon>
        <taxon>Metamonada</taxon>
        <taxon>Diplomonadida</taxon>
        <taxon>Hexamitidae</taxon>
        <taxon>Hexamitinae</taxon>
        <taxon>Trepomonas</taxon>
    </lineage>
</organism>
<feature type="transmembrane region" description="Helical" evidence="1">
    <location>
        <begin position="181"/>
        <end position="199"/>
    </location>
</feature>
<reference evidence="2" key="1">
    <citation type="submission" date="2015-07" db="EMBL/GenBank/DDBJ databases">
        <title>Adaptation to a free-living lifestyle via gene acquisitions in the diplomonad Trepomonas sp. PC1.</title>
        <authorList>
            <person name="Xu F."/>
            <person name="Jerlstrom-Hultqvist J."/>
            <person name="Kolisko M."/>
            <person name="Simpson A.G.B."/>
            <person name="Roger A.J."/>
            <person name="Svard S.G."/>
            <person name="Andersson J.O."/>
        </authorList>
    </citation>
    <scope>NUCLEOTIDE SEQUENCE</scope>
    <source>
        <strain evidence="2">PC1</strain>
    </source>
</reference>
<feature type="transmembrane region" description="Helical" evidence="1">
    <location>
        <begin position="139"/>
        <end position="161"/>
    </location>
</feature>
<gene>
    <name evidence="2" type="ORF">TPC1_31763</name>
</gene>
<keyword evidence="1" id="KW-1133">Transmembrane helix</keyword>